<dbReference type="AlphaFoldDB" id="A0AAE9E0Y6"/>
<dbReference type="Proteomes" id="UP000829354">
    <property type="component" value="Chromosome I"/>
</dbReference>
<evidence type="ECO:0000313" key="1">
    <source>
        <dbReference type="EMBL" id="UMM11830.1"/>
    </source>
</evidence>
<dbReference type="EMBL" id="CP092620">
    <property type="protein sequence ID" value="UMM11830.1"/>
    <property type="molecule type" value="Genomic_DNA"/>
</dbReference>
<reference evidence="1 2" key="1">
    <citation type="submission" date="2022-04" db="EMBL/GenBank/DDBJ databases">
        <title>Chromosome-level reference genomes for two strains of Caenorhabditis briggsae: an improved platform for comparative genomics.</title>
        <authorList>
            <person name="Stevens L."/>
            <person name="Andersen E."/>
        </authorList>
    </citation>
    <scope>NUCLEOTIDE SEQUENCE [LARGE SCALE GENOMIC DNA]</scope>
    <source>
        <strain evidence="1">VX34</strain>
        <tissue evidence="1">Whole-organism</tissue>
    </source>
</reference>
<name>A0AAE9E0Y6_CAEBR</name>
<proteinExistence type="predicted"/>
<accession>A0AAE9E0Y6</accession>
<organism evidence="1 2">
    <name type="scientific">Caenorhabditis briggsae</name>
    <dbReference type="NCBI Taxonomy" id="6238"/>
    <lineage>
        <taxon>Eukaryota</taxon>
        <taxon>Metazoa</taxon>
        <taxon>Ecdysozoa</taxon>
        <taxon>Nematoda</taxon>
        <taxon>Chromadorea</taxon>
        <taxon>Rhabditida</taxon>
        <taxon>Rhabditina</taxon>
        <taxon>Rhabditomorpha</taxon>
        <taxon>Rhabditoidea</taxon>
        <taxon>Rhabditidae</taxon>
        <taxon>Peloderinae</taxon>
        <taxon>Caenorhabditis</taxon>
    </lineage>
</organism>
<keyword evidence="2" id="KW-1185">Reference proteome</keyword>
<gene>
    <name evidence="1" type="ORF">L5515_000912</name>
</gene>
<sequence length="84" mass="9944">MIYVNSIVNWKWEGDAWTPGQSSTTTGTVSRAQIGMIRIRITWKRNKRKAEEQKKRNWLISCTTFQGFEDIIRIGRIHFQDDRS</sequence>
<protein>
    <submittedName>
        <fullName evidence="1">Uncharacterized protein</fullName>
    </submittedName>
</protein>
<evidence type="ECO:0000313" key="2">
    <source>
        <dbReference type="Proteomes" id="UP000829354"/>
    </source>
</evidence>